<dbReference type="GO" id="GO:0016579">
    <property type="term" value="P:protein deubiquitination"/>
    <property type="evidence" value="ECO:0007669"/>
    <property type="project" value="TreeGrafter"/>
</dbReference>
<reference evidence="2 3" key="1">
    <citation type="journal article" date="2022" name="Nat. Ecol. Evol.">
        <title>A masculinizing supergene underlies an exaggerated male reproductive morph in a spider.</title>
        <authorList>
            <person name="Hendrickx F."/>
            <person name="De Corte Z."/>
            <person name="Sonet G."/>
            <person name="Van Belleghem S.M."/>
            <person name="Kostlbacher S."/>
            <person name="Vangestel C."/>
        </authorList>
    </citation>
    <scope>NUCLEOTIDE SEQUENCE [LARGE SCALE GENOMIC DNA]</scope>
    <source>
        <strain evidence="2">W744_W776</strain>
    </source>
</reference>
<dbReference type="CDD" id="cd22744">
    <property type="entry name" value="OTU"/>
    <property type="match status" value="1"/>
</dbReference>
<evidence type="ECO:0000313" key="3">
    <source>
        <dbReference type="Proteomes" id="UP000827092"/>
    </source>
</evidence>
<evidence type="ECO:0000259" key="1">
    <source>
        <dbReference type="PROSITE" id="PS50802"/>
    </source>
</evidence>
<accession>A0AAV6UXT4</accession>
<proteinExistence type="predicted"/>
<dbReference type="InterPro" id="IPR003323">
    <property type="entry name" value="OTU_dom"/>
</dbReference>
<dbReference type="SUPFAM" id="SSF54001">
    <property type="entry name" value="Cysteine proteinases"/>
    <property type="match status" value="1"/>
</dbReference>
<dbReference type="Proteomes" id="UP000827092">
    <property type="component" value="Unassembled WGS sequence"/>
</dbReference>
<sequence>MDKSLAKPPTKRRRRTKPKPLVYINSQSNKRKLNPNKFNHTRDGTFRIYPMRADGNCLFRAMAYYVLGNQKENGFVRHLIAGHISRNFSKYIDFIGEERAIYLQRMYQAGEYGGHIEILAFTEIFGCAVNIYHQDHPDDSPLRVGSASEALPLIYSGITDSGHYNVLLPLSTSNLDVESHKDYIRRLRESSCRRFDNNMKNFKVLEKTR</sequence>
<dbReference type="PANTHER" id="PTHR12419">
    <property type="entry name" value="OTU DOMAIN CONTAINING PROTEIN"/>
    <property type="match status" value="1"/>
</dbReference>
<gene>
    <name evidence="2" type="ORF">JTE90_018452</name>
</gene>
<dbReference type="Pfam" id="PF02338">
    <property type="entry name" value="OTU"/>
    <property type="match status" value="1"/>
</dbReference>
<comment type="caution">
    <text evidence="2">The sequence shown here is derived from an EMBL/GenBank/DDBJ whole genome shotgun (WGS) entry which is preliminary data.</text>
</comment>
<dbReference type="AlphaFoldDB" id="A0AAV6UXT4"/>
<name>A0AAV6UXT4_9ARAC</name>
<protein>
    <recommendedName>
        <fullName evidence="1">OTU domain-containing protein</fullName>
    </recommendedName>
</protein>
<dbReference type="PROSITE" id="PS50802">
    <property type="entry name" value="OTU"/>
    <property type="match status" value="1"/>
</dbReference>
<dbReference type="GO" id="GO:0004843">
    <property type="term" value="F:cysteine-type deubiquitinase activity"/>
    <property type="evidence" value="ECO:0007669"/>
    <property type="project" value="TreeGrafter"/>
</dbReference>
<keyword evidence="3" id="KW-1185">Reference proteome</keyword>
<feature type="domain" description="OTU" evidence="1">
    <location>
        <begin position="46"/>
        <end position="170"/>
    </location>
</feature>
<dbReference type="InterPro" id="IPR050704">
    <property type="entry name" value="Peptidase_C85-like"/>
</dbReference>
<dbReference type="EMBL" id="JAFNEN010000220">
    <property type="protein sequence ID" value="KAG8189160.1"/>
    <property type="molecule type" value="Genomic_DNA"/>
</dbReference>
<evidence type="ECO:0000313" key="2">
    <source>
        <dbReference type="EMBL" id="KAG8189160.1"/>
    </source>
</evidence>
<organism evidence="2 3">
    <name type="scientific">Oedothorax gibbosus</name>
    <dbReference type="NCBI Taxonomy" id="931172"/>
    <lineage>
        <taxon>Eukaryota</taxon>
        <taxon>Metazoa</taxon>
        <taxon>Ecdysozoa</taxon>
        <taxon>Arthropoda</taxon>
        <taxon>Chelicerata</taxon>
        <taxon>Arachnida</taxon>
        <taxon>Araneae</taxon>
        <taxon>Araneomorphae</taxon>
        <taxon>Entelegynae</taxon>
        <taxon>Araneoidea</taxon>
        <taxon>Linyphiidae</taxon>
        <taxon>Erigoninae</taxon>
        <taxon>Oedothorax</taxon>
    </lineage>
</organism>
<dbReference type="InterPro" id="IPR038765">
    <property type="entry name" value="Papain-like_cys_pep_sf"/>
</dbReference>
<dbReference type="Gene3D" id="3.90.70.80">
    <property type="match status" value="1"/>
</dbReference>